<evidence type="ECO:0000256" key="1">
    <source>
        <dbReference type="ARBA" id="ARBA00004514"/>
    </source>
</evidence>
<dbReference type="RefSeq" id="XP_027199770.1">
    <property type="nucleotide sequence ID" value="XM_027343969.1"/>
</dbReference>
<evidence type="ECO:0000256" key="4">
    <source>
        <dbReference type="ARBA" id="ARBA00022490"/>
    </source>
</evidence>
<protein>
    <submittedName>
        <fullName evidence="7">Golgi to ER traffic protein 4 homolog</fullName>
    </submittedName>
</protein>
<keyword evidence="4" id="KW-0963">Cytoplasm</keyword>
<dbReference type="AlphaFoldDB" id="A0A6P6Y3D2"/>
<reference evidence="7" key="1">
    <citation type="submission" date="2025-08" db="UniProtKB">
        <authorList>
            <consortium name="RefSeq"/>
        </authorList>
    </citation>
    <scope>IDENTIFICATION</scope>
    <source>
        <strain evidence="7">Airmid</strain>
    </source>
</reference>
<gene>
    <name evidence="7" type="primary">LOC113793893</name>
</gene>
<dbReference type="GO" id="GO:0045048">
    <property type="term" value="P:protein insertion into ER membrane"/>
    <property type="evidence" value="ECO:0007669"/>
    <property type="project" value="InterPro"/>
</dbReference>
<evidence type="ECO:0000313" key="7">
    <source>
        <dbReference type="RefSeq" id="XP_027199770.1"/>
    </source>
</evidence>
<dbReference type="InterPro" id="IPR007317">
    <property type="entry name" value="GET4"/>
</dbReference>
<dbReference type="Proteomes" id="UP000515146">
    <property type="component" value="Unplaced"/>
</dbReference>
<feature type="compositionally biased region" description="Polar residues" evidence="5">
    <location>
        <begin position="316"/>
        <end position="326"/>
    </location>
</feature>
<dbReference type="OrthoDB" id="10252405at2759"/>
<dbReference type="InterPro" id="IPR011990">
    <property type="entry name" value="TPR-like_helical_dom_sf"/>
</dbReference>
<dbReference type="FunCoup" id="A0A6P6Y3D2">
    <property type="interactions" value="1569"/>
</dbReference>
<evidence type="ECO:0000256" key="2">
    <source>
        <dbReference type="ARBA" id="ARBA00005351"/>
    </source>
</evidence>
<name>A0A6P6Y3D2_DERPT</name>
<proteinExistence type="inferred from homology"/>
<comment type="subcellular location">
    <subcellularLocation>
        <location evidence="1">Cytoplasm</location>
        <location evidence="1">Cytosol</location>
    </subcellularLocation>
</comment>
<evidence type="ECO:0000256" key="3">
    <source>
        <dbReference type="ARBA" id="ARBA00022448"/>
    </source>
</evidence>
<comment type="similarity">
    <text evidence="2">Belongs to the GET4 family.</text>
</comment>
<feature type="compositionally biased region" description="Low complexity" evidence="5">
    <location>
        <begin position="302"/>
        <end position="315"/>
    </location>
</feature>
<evidence type="ECO:0000313" key="6">
    <source>
        <dbReference type="Proteomes" id="UP000515146"/>
    </source>
</evidence>
<sequence>MQRRLLQKLNERFDQGDYYEAHQIYRTIYYRLVRENKFAEIYNLLYEGSIRLFDKGEPNSGSDLALLLADLMLTKVTDLKQLNQPNESKVLDDMTRLFSKISNESPERLEFISKLLKIKYLTIANLRKRFAQTLWSEKNYSDSRLHFLYSSDNGDNCALMLIEYQCKSAYPNEIDLMIAQFVLQVLCIRNQQLAHNVFLGYTMNHPKIRSNKPPFTTPLLNFLFFLIMAIDHYPGKSQLFEILCNLYDKSLCRDPCYKDYLQQIGQIYFGLEKRQQQQGGGGIFSNLIQSIFDMSADDDNDQSQSQQQQLNFQSSPPTTNQEVDLD</sequence>
<dbReference type="InParanoid" id="A0A6P6Y3D2"/>
<evidence type="ECO:0000256" key="5">
    <source>
        <dbReference type="SAM" id="MobiDB-lite"/>
    </source>
</evidence>
<dbReference type="FunFam" id="1.25.40.10:FF:000060">
    <property type="entry name" value="Golgi to ER traffic protein 4 homolog"/>
    <property type="match status" value="1"/>
</dbReference>
<organism evidence="6 7">
    <name type="scientific">Dermatophagoides pteronyssinus</name>
    <name type="common">European house dust mite</name>
    <dbReference type="NCBI Taxonomy" id="6956"/>
    <lineage>
        <taxon>Eukaryota</taxon>
        <taxon>Metazoa</taxon>
        <taxon>Ecdysozoa</taxon>
        <taxon>Arthropoda</taxon>
        <taxon>Chelicerata</taxon>
        <taxon>Arachnida</taxon>
        <taxon>Acari</taxon>
        <taxon>Acariformes</taxon>
        <taxon>Sarcoptiformes</taxon>
        <taxon>Astigmata</taxon>
        <taxon>Psoroptidia</taxon>
        <taxon>Analgoidea</taxon>
        <taxon>Pyroglyphidae</taxon>
        <taxon>Dermatophagoidinae</taxon>
        <taxon>Dermatophagoides</taxon>
    </lineage>
</organism>
<keyword evidence="3" id="KW-0813">Transport</keyword>
<dbReference type="PANTHER" id="PTHR12875">
    <property type="entry name" value="GOLGI TO ER TRAFFIC PROTEIN 4 HOMOLOG"/>
    <property type="match status" value="1"/>
</dbReference>
<dbReference type="GO" id="GO:0071818">
    <property type="term" value="C:BAT3 complex"/>
    <property type="evidence" value="ECO:0007669"/>
    <property type="project" value="TreeGrafter"/>
</dbReference>
<dbReference type="Pfam" id="PF04190">
    <property type="entry name" value="GET4"/>
    <property type="match status" value="1"/>
</dbReference>
<feature type="region of interest" description="Disordered" evidence="5">
    <location>
        <begin position="296"/>
        <end position="326"/>
    </location>
</feature>
<dbReference type="Gene3D" id="1.25.40.10">
    <property type="entry name" value="Tetratricopeptide repeat domain"/>
    <property type="match status" value="1"/>
</dbReference>
<keyword evidence="6" id="KW-1185">Reference proteome</keyword>
<accession>A0A6P6Y3D2</accession>
<dbReference type="OMA" id="LMDMMGM"/>
<dbReference type="PANTHER" id="PTHR12875:SF0">
    <property type="entry name" value="GOLGI TO ER TRAFFIC PROTEIN 4 HOMOLOG"/>
    <property type="match status" value="1"/>
</dbReference>
<dbReference type="KEGG" id="dpte:113793893"/>